<reference evidence="3 4" key="1">
    <citation type="submission" date="2023-05" db="EMBL/GenBank/DDBJ databases">
        <title>Flavobacterium sedimenti sp. nov., isolated from the sediment.</title>
        <authorList>
            <person name="Wu N."/>
        </authorList>
    </citation>
    <scope>NUCLEOTIDE SEQUENCE [LARGE SCALE GENOMIC DNA]</scope>
    <source>
        <strain evidence="3 4">YZ-48</strain>
    </source>
</reference>
<sequence length="292" mass="32995">MKRVLNLASILLLSTLVGFAQTSKPRVWRPKAASDNVVMTWNKNTPEEEMKDDIKALSEYGVTIKYANVKRNSANEIIAIDVSFEDKNGHKGTLSYNNTKPISVIKFYKQGEEVGFGEPENSFGGSPFANGISDNDFLKQFNFNFNDGEAPGEHFKFDFPGDALGKSGSKIIIKKDGKKPLVIENGEVTEGGDDYTPEEIEEIKKNNKTENFNHDDIYHFNFNGPDGLAEQMKKMQQQLDELMKQKDSKDDKQANEKALEDSKKELEKAKEELENAKKELQKTKSRLKTQKV</sequence>
<keyword evidence="4" id="KW-1185">Reference proteome</keyword>
<dbReference type="EMBL" id="JASGBP010000011">
    <property type="protein sequence ID" value="MDI9258394.1"/>
    <property type="molecule type" value="Genomic_DNA"/>
</dbReference>
<feature type="chain" id="PRO_5046783384" evidence="2">
    <location>
        <begin position="21"/>
        <end position="292"/>
    </location>
</feature>
<accession>A0ABT6XUV0</accession>
<feature type="region of interest" description="Disordered" evidence="1">
    <location>
        <begin position="243"/>
        <end position="292"/>
    </location>
</feature>
<protein>
    <submittedName>
        <fullName evidence="3">Uncharacterized protein</fullName>
    </submittedName>
</protein>
<comment type="caution">
    <text evidence="3">The sequence shown here is derived from an EMBL/GenBank/DDBJ whole genome shotgun (WGS) entry which is preliminary data.</text>
</comment>
<proteinExistence type="predicted"/>
<name>A0ABT6XUV0_9FLAO</name>
<gene>
    <name evidence="3" type="ORF">QHT84_13290</name>
</gene>
<keyword evidence="2" id="KW-0732">Signal</keyword>
<evidence type="ECO:0000313" key="4">
    <source>
        <dbReference type="Proteomes" id="UP001230035"/>
    </source>
</evidence>
<evidence type="ECO:0000256" key="1">
    <source>
        <dbReference type="SAM" id="MobiDB-lite"/>
    </source>
</evidence>
<feature type="compositionally biased region" description="Basic and acidic residues" evidence="1">
    <location>
        <begin position="243"/>
        <end position="282"/>
    </location>
</feature>
<dbReference type="Proteomes" id="UP001230035">
    <property type="component" value="Unassembled WGS sequence"/>
</dbReference>
<organism evidence="3 4">
    <name type="scientific">Flavobacterium sedimenticola</name>
    <dbReference type="NCBI Taxonomy" id="3043286"/>
    <lineage>
        <taxon>Bacteria</taxon>
        <taxon>Pseudomonadati</taxon>
        <taxon>Bacteroidota</taxon>
        <taxon>Flavobacteriia</taxon>
        <taxon>Flavobacteriales</taxon>
        <taxon>Flavobacteriaceae</taxon>
        <taxon>Flavobacterium</taxon>
    </lineage>
</organism>
<evidence type="ECO:0000313" key="3">
    <source>
        <dbReference type="EMBL" id="MDI9258394.1"/>
    </source>
</evidence>
<feature type="compositionally biased region" description="Basic residues" evidence="1">
    <location>
        <begin position="283"/>
        <end position="292"/>
    </location>
</feature>
<feature type="signal peptide" evidence="2">
    <location>
        <begin position="1"/>
        <end position="20"/>
    </location>
</feature>
<dbReference type="RefSeq" id="WP_283240060.1">
    <property type="nucleotide sequence ID" value="NZ_JASGBP010000011.1"/>
</dbReference>
<evidence type="ECO:0000256" key="2">
    <source>
        <dbReference type="SAM" id="SignalP"/>
    </source>
</evidence>